<dbReference type="PANTHER" id="PTHR38011">
    <property type="entry name" value="DIHYDROFOLATE REDUCTASE FAMILY PROTEIN (AFU_ORTHOLOGUE AFUA_8G06820)"/>
    <property type="match status" value="1"/>
</dbReference>
<comment type="caution">
    <text evidence="2">The sequence shown here is derived from an EMBL/GenBank/DDBJ whole genome shotgun (WGS) entry which is preliminary data.</text>
</comment>
<proteinExistence type="predicted"/>
<dbReference type="PATRIC" id="fig|947033.5.peg.3829"/>
<organism evidence="2 3">
    <name type="scientific">Legionella steelei</name>
    <dbReference type="NCBI Taxonomy" id="947033"/>
    <lineage>
        <taxon>Bacteria</taxon>
        <taxon>Pseudomonadati</taxon>
        <taxon>Pseudomonadota</taxon>
        <taxon>Gammaproteobacteria</taxon>
        <taxon>Legionellales</taxon>
        <taxon>Legionellaceae</taxon>
        <taxon>Legionella</taxon>
    </lineage>
</organism>
<dbReference type="OrthoDB" id="9782335at2"/>
<reference evidence="2 3" key="1">
    <citation type="submission" date="2015-11" db="EMBL/GenBank/DDBJ databases">
        <title>Genomic analysis of 38 Legionella species identifies large and diverse effector repertoires.</title>
        <authorList>
            <person name="Burstein D."/>
            <person name="Amaro F."/>
            <person name="Zusman T."/>
            <person name="Lifshitz Z."/>
            <person name="Cohen O."/>
            <person name="Gilbert J.A."/>
            <person name="Pupko T."/>
            <person name="Shuman H.A."/>
            <person name="Segal G."/>
        </authorList>
    </citation>
    <scope>NUCLEOTIDE SEQUENCE [LARGE SCALE GENOMIC DNA]</scope>
    <source>
        <strain evidence="2 3">IMVS3376</strain>
    </source>
</reference>
<gene>
    <name evidence="2" type="ORF">Lste_3603</name>
</gene>
<accession>A0A0W0ZE13</accession>
<dbReference type="STRING" id="947033.Lste_3603"/>
<evidence type="ECO:0000313" key="2">
    <source>
        <dbReference type="EMBL" id="KTD67397.1"/>
    </source>
</evidence>
<dbReference type="InterPro" id="IPR024072">
    <property type="entry name" value="DHFR-like_dom_sf"/>
</dbReference>
<dbReference type="GO" id="GO:0032259">
    <property type="term" value="P:methylation"/>
    <property type="evidence" value="ECO:0007669"/>
    <property type="project" value="UniProtKB-KW"/>
</dbReference>
<dbReference type="Proteomes" id="UP000054926">
    <property type="component" value="Unassembled WGS sequence"/>
</dbReference>
<dbReference type="GO" id="GO:0008168">
    <property type="term" value="F:methyltransferase activity"/>
    <property type="evidence" value="ECO:0007669"/>
    <property type="project" value="UniProtKB-KW"/>
</dbReference>
<dbReference type="SUPFAM" id="SSF53597">
    <property type="entry name" value="Dihydrofolate reductase-like"/>
    <property type="match status" value="1"/>
</dbReference>
<dbReference type="Gene3D" id="3.40.430.10">
    <property type="entry name" value="Dihydrofolate Reductase, subunit A"/>
    <property type="match status" value="1"/>
</dbReference>
<keyword evidence="3" id="KW-1185">Reference proteome</keyword>
<protein>
    <submittedName>
        <fullName evidence="2">Dihydrofolate reductase and methyltransferase</fullName>
    </submittedName>
</protein>
<feature type="domain" description="Bacterial bifunctional deaminase-reductase C-terminal" evidence="1">
    <location>
        <begin position="7"/>
        <end position="173"/>
    </location>
</feature>
<name>A0A0W0ZE13_9GAMM</name>
<keyword evidence="2" id="KW-0489">Methyltransferase</keyword>
<evidence type="ECO:0000313" key="3">
    <source>
        <dbReference type="Proteomes" id="UP000054926"/>
    </source>
</evidence>
<dbReference type="AlphaFoldDB" id="A0A0W0ZE13"/>
<dbReference type="InterPro" id="IPR002734">
    <property type="entry name" value="RibDG_C"/>
</dbReference>
<sequence length="192" mass="21223">MSIKCSVFIATSVDGFIARNDGSIDWLMKVNSIVPEGEDGGYKAFISTVDGLVMGRHSFEQILSFAEWPYGTLPVIVMSSTAINIPQHLQNYVTSSSETPTALVQRLVKKGMKHLYIDGGLTIQRFIAERLINELTITLIPVLLGSGRSLFGPLKNDVELELLDTKNIGCGIVQLKYRLPDPNYLHNKTHST</sequence>
<dbReference type="InterPro" id="IPR050765">
    <property type="entry name" value="Riboflavin_Biosynth_HTPR"/>
</dbReference>
<keyword evidence="2" id="KW-0808">Transferase</keyword>
<evidence type="ECO:0000259" key="1">
    <source>
        <dbReference type="Pfam" id="PF01872"/>
    </source>
</evidence>
<dbReference type="RefSeq" id="WP_058512387.1">
    <property type="nucleotide sequence ID" value="NZ_LNYY01000021.1"/>
</dbReference>
<dbReference type="Pfam" id="PF01872">
    <property type="entry name" value="RibD_C"/>
    <property type="match status" value="1"/>
</dbReference>
<dbReference type="GO" id="GO:0008703">
    <property type="term" value="F:5-amino-6-(5-phosphoribosylamino)uracil reductase activity"/>
    <property type="evidence" value="ECO:0007669"/>
    <property type="project" value="InterPro"/>
</dbReference>
<dbReference type="PANTHER" id="PTHR38011:SF11">
    <property type="entry name" value="2,5-DIAMINO-6-RIBOSYLAMINO-4(3H)-PYRIMIDINONE 5'-PHOSPHATE REDUCTASE"/>
    <property type="match status" value="1"/>
</dbReference>
<dbReference type="GO" id="GO:0009231">
    <property type="term" value="P:riboflavin biosynthetic process"/>
    <property type="evidence" value="ECO:0007669"/>
    <property type="project" value="InterPro"/>
</dbReference>
<dbReference type="EMBL" id="LNYY01000021">
    <property type="protein sequence ID" value="KTD67397.1"/>
    <property type="molecule type" value="Genomic_DNA"/>
</dbReference>